<dbReference type="Proteomes" id="UP000218554">
    <property type="component" value="Plasmid pKF707"/>
</dbReference>
<keyword evidence="2" id="KW-1185">Reference proteome</keyword>
<dbReference type="EMBL" id="AP014863">
    <property type="protein sequence ID" value="BAU77443.1"/>
    <property type="molecule type" value="Genomic_DNA"/>
</dbReference>
<reference evidence="1 2" key="1">
    <citation type="journal article" date="2018" name="Int. J. Syst. Evol. Microbiol.">
        <title>Pseudomonas furukawaii sp. nov., a polychlorinated biphenyl-degrading bacterium isolated from biphenyl-contaminated soil in Japan.</title>
        <authorList>
            <person name="Kimura N."/>
            <person name="Watanabe T."/>
            <person name="Suenaga H."/>
            <person name="Fujihara H."/>
            <person name="Futagami T."/>
            <person name="Goto M."/>
            <person name="Hanada S."/>
            <person name="Hirose J."/>
        </authorList>
    </citation>
    <scope>NUCLEOTIDE SEQUENCE [LARGE SCALE GENOMIC DNA]</scope>
    <source>
        <strain evidence="2">DSM 10086 / NBRC 110670 / KF707</strain>
    </source>
</reference>
<sequence>MSIELNKPQTLANARKKIAQLSDARHQGDLTYQYAVASGWLSALRLEGLIDSSTFTELSAELNASHREIGATLADGPANH</sequence>
<gene>
    <name evidence="1" type="ORF">KF707C_p540</name>
</gene>
<dbReference type="AlphaFoldDB" id="L8MBK2"/>
<accession>A0A143T0B4</accession>
<accession>L8MBK2</accession>
<keyword evidence="1" id="KW-0614">Plasmid</keyword>
<dbReference type="KEGG" id="pfuw:KF707C_p540"/>
<proteinExistence type="predicted"/>
<geneLocation type="plasmid" evidence="1 2">
    <name>pKF707</name>
</geneLocation>
<name>L8MBK2_METFU</name>
<organism evidence="1 2">
    <name type="scientific">Metapseudomonas furukawaii</name>
    <name type="common">Pseudomonas furukawaii</name>
    <dbReference type="NCBI Taxonomy" id="1149133"/>
    <lineage>
        <taxon>Bacteria</taxon>
        <taxon>Pseudomonadati</taxon>
        <taxon>Pseudomonadota</taxon>
        <taxon>Gammaproteobacteria</taxon>
        <taxon>Pseudomonadales</taxon>
        <taxon>Pseudomonadaceae</taxon>
        <taxon>Metapseudomonas</taxon>
    </lineage>
</organism>
<protein>
    <submittedName>
        <fullName evidence="1">Uncharacterized protein</fullName>
    </submittedName>
</protein>
<evidence type="ECO:0000313" key="1">
    <source>
        <dbReference type="EMBL" id="BAU77443.1"/>
    </source>
</evidence>
<evidence type="ECO:0000313" key="2">
    <source>
        <dbReference type="Proteomes" id="UP000218554"/>
    </source>
</evidence>